<accession>A0A087U6E6</accession>
<evidence type="ECO:0000313" key="3">
    <source>
        <dbReference type="Proteomes" id="UP000054359"/>
    </source>
</evidence>
<protein>
    <recommendedName>
        <fullName evidence="4">CRAL-TRIO domain-containing protein</fullName>
    </recommendedName>
</protein>
<evidence type="ECO:0008006" key="4">
    <source>
        <dbReference type="Google" id="ProtNLM"/>
    </source>
</evidence>
<evidence type="ECO:0000313" key="2">
    <source>
        <dbReference type="EMBL" id="KFM72935.1"/>
    </source>
</evidence>
<gene>
    <name evidence="2" type="ORF">X975_05531</name>
</gene>
<dbReference type="Proteomes" id="UP000054359">
    <property type="component" value="Unassembled WGS sequence"/>
</dbReference>
<evidence type="ECO:0000256" key="1">
    <source>
        <dbReference type="SAM" id="SignalP"/>
    </source>
</evidence>
<keyword evidence="1" id="KW-0732">Signal</keyword>
<dbReference type="OrthoDB" id="6507766at2759"/>
<reference evidence="2 3" key="1">
    <citation type="submission" date="2013-11" db="EMBL/GenBank/DDBJ databases">
        <title>Genome sequencing of Stegodyphus mimosarum.</title>
        <authorList>
            <person name="Bechsgaard J."/>
        </authorList>
    </citation>
    <scope>NUCLEOTIDE SEQUENCE [LARGE SCALE GENOMIC DNA]</scope>
</reference>
<feature type="non-terminal residue" evidence="2">
    <location>
        <position position="77"/>
    </location>
</feature>
<dbReference type="EMBL" id="KK118421">
    <property type="protein sequence ID" value="KFM72935.1"/>
    <property type="molecule type" value="Genomic_DNA"/>
</dbReference>
<sequence length="77" mass="8946">MGIITVIWCVLLKKVHFHITLLDMNFFQTPDCTSKLVKKLYDPKFPFARTKTKAIIVNVISPFIFDNMLHSFGNINM</sequence>
<feature type="chain" id="PRO_5001830214" description="CRAL-TRIO domain-containing protein" evidence="1">
    <location>
        <begin position="18"/>
        <end position="77"/>
    </location>
</feature>
<feature type="signal peptide" evidence="1">
    <location>
        <begin position="1"/>
        <end position="17"/>
    </location>
</feature>
<dbReference type="AlphaFoldDB" id="A0A087U6E6"/>
<name>A0A087U6E6_STEMI</name>
<organism evidence="2 3">
    <name type="scientific">Stegodyphus mimosarum</name>
    <name type="common">African social velvet spider</name>
    <dbReference type="NCBI Taxonomy" id="407821"/>
    <lineage>
        <taxon>Eukaryota</taxon>
        <taxon>Metazoa</taxon>
        <taxon>Ecdysozoa</taxon>
        <taxon>Arthropoda</taxon>
        <taxon>Chelicerata</taxon>
        <taxon>Arachnida</taxon>
        <taxon>Araneae</taxon>
        <taxon>Araneomorphae</taxon>
        <taxon>Entelegynae</taxon>
        <taxon>Eresoidea</taxon>
        <taxon>Eresidae</taxon>
        <taxon>Stegodyphus</taxon>
    </lineage>
</organism>
<keyword evidence="3" id="KW-1185">Reference proteome</keyword>
<proteinExistence type="predicted"/>